<feature type="region of interest" description="Disordered" evidence="1">
    <location>
        <begin position="588"/>
        <end position="612"/>
    </location>
</feature>
<reference evidence="3" key="1">
    <citation type="submission" date="2022-01" db="EMBL/GenBank/DDBJ databases">
        <authorList>
            <person name="Braso-Vives M."/>
        </authorList>
    </citation>
    <scope>NUCLEOTIDE SEQUENCE</scope>
</reference>
<feature type="region of interest" description="Disordered" evidence="1">
    <location>
        <begin position="906"/>
        <end position="929"/>
    </location>
</feature>
<dbReference type="PANTHER" id="PTHR35537">
    <property type="entry name" value="DNA DAMAGE-INDUCIBLE APOPTOSIS SUPPRESSOR PROTEIN DDIAS"/>
    <property type="match status" value="1"/>
</dbReference>
<feature type="region of interest" description="Disordered" evidence="1">
    <location>
        <begin position="1180"/>
        <end position="1243"/>
    </location>
</feature>
<dbReference type="PANTHER" id="PTHR35537:SF1">
    <property type="entry name" value="DNA DAMAGE-INDUCED APOPTOSIS SUPPRESSOR PROTEIN"/>
    <property type="match status" value="1"/>
</dbReference>
<evidence type="ECO:0000259" key="2">
    <source>
        <dbReference type="Pfam" id="PF08646"/>
    </source>
</evidence>
<sequence>MGEFRTLVLAKVLSVRDSSCLYPSCTHCYCKLHLHTDSNRYECMRCHAVSTGTDIKYRYCLNLTIADDETLCDVAVFGTCLEPFLGISANGLKSFLDEDLKTSKASTFNDPDSLLHKALQNSLVGLMFLFGFKVKCERSRSQRERHSPVRIRNILEKSCQQRNWHHGKLPQLVAHQMVHANRDTPFVSVLDLLKRILETDTEDNKVRGSREFGVPRTTLPSRKSVSNSDISWCSSSSSRALFGQSMSRVSLGQQSLVLSCEESGSESLISSSMSDDLQSEPMEKTDSISHHSSQDETYFEENLDSESYRWHANDYRQNKVCDTDKVHVGIHGRMENRTCSATTNGEMSVDGKKDVNVPYEKHEGKHSVIQEHSDTSRCENMSAQFLEGAFDETCWEGELPGNLCQEGQQKDHLSGIGDGVMGGSAQKEQVKDTAMMCYASTSQDASDETCVDEIEVSYNPQYAEKGASRTCEHDVTTSTEEEVLHENSGFDESVNDSYLLLVELNDHDTASFAHFDDQNHDVCWRDGNPTHQHSSSSDDIQHHVTKTSCDDLPYSEGLDTFIDQLDQPMQYPPERLCQTGDDKVMADSNAEDQNSKHDENMVQQEREISDASRGCTKISEHNGLDIKQEPNTNVENVEEDKEMQAMWQEDFPYSEDLDAFLAEMDENITVGSERKEEADVSKIKEPVQQPIENEVVFSVETNIDIHPCRTETGSTCDMEGSRGNLSFLHTDKKGVNTDKKGRTKSLFEQLVRRKTLVALDIEETSQTAEVLTKGKGTEKKESRKDTGEIDSESDSTSHDRDKIVSDSDSVLSVTSSVKQSSVERSGSAVSIPDSEKSQKSSGKLPAGKSMVQSQSQDSMENAVFTTALVENHDFSILFDDSFGHLSDTESPDSCRNSCGDAGGMNELPDTPAPPSRAASLARASRTSTRSFNLVHTETAPVTNNGKTTAATRMPAERNGACSTQIECSSLQRPFSNNLKKIAATRMPAACNGANPTQTECSTSHSANSDCDSPDSSPNELADTPHDSRCKSFLSVRGMLSFNSTTDDGKCSDSAYSSSHTHLLPSDERKNISAEEPKQETQRRKSVHFSSHLESVHEISKLTGTEEVFDDYSVSKSVLKTLPTVSQYALPRKPACYKYRKSPFQSIDNYGSDVQYEGTPELYSQRLMSDKKTVNSVAKTQTPMSNEGTPNFFSQVSPTSADRRQVREGRSARKKSVGTDSTPNFFSQFSPHDSGSEGIIPGTEDRPCRRRVSCMLKNVIRYPSDDTYQGTPDMFETSLHGGSESGDLGASPDLFGDSPIPDSPANVRPTGVMSLCKRLFHRQ</sequence>
<feature type="region of interest" description="Disordered" evidence="1">
    <location>
        <begin position="1047"/>
        <end position="1088"/>
    </location>
</feature>
<evidence type="ECO:0000313" key="4">
    <source>
        <dbReference type="Proteomes" id="UP000838412"/>
    </source>
</evidence>
<protein>
    <submittedName>
        <fullName evidence="3">DDIAS protein</fullName>
    </submittedName>
</protein>
<accession>A0A8K0A540</accession>
<feature type="compositionally biased region" description="Basic and acidic residues" evidence="1">
    <location>
        <begin position="1064"/>
        <end position="1082"/>
    </location>
</feature>
<feature type="compositionally biased region" description="Basic and acidic residues" evidence="1">
    <location>
        <begin position="795"/>
        <end position="805"/>
    </location>
</feature>
<dbReference type="EMBL" id="OV696691">
    <property type="protein sequence ID" value="CAH1268182.1"/>
    <property type="molecule type" value="Genomic_DNA"/>
</dbReference>
<dbReference type="GO" id="GO:1902230">
    <property type="term" value="P:negative regulation of intrinsic apoptotic signaling pathway in response to DNA damage"/>
    <property type="evidence" value="ECO:0007669"/>
    <property type="project" value="InterPro"/>
</dbReference>
<dbReference type="InterPro" id="IPR012340">
    <property type="entry name" value="NA-bd_OB-fold"/>
</dbReference>
<dbReference type="Pfam" id="PF08646">
    <property type="entry name" value="Rep_fac-A_C"/>
    <property type="match status" value="1"/>
</dbReference>
<feature type="compositionally biased region" description="Polar residues" evidence="1">
    <location>
        <begin position="1217"/>
        <end position="1232"/>
    </location>
</feature>
<feature type="compositionally biased region" description="Basic and acidic residues" evidence="1">
    <location>
        <begin position="281"/>
        <end position="294"/>
    </location>
</feature>
<evidence type="ECO:0000256" key="1">
    <source>
        <dbReference type="SAM" id="MobiDB-lite"/>
    </source>
</evidence>
<feature type="compositionally biased region" description="Low complexity" evidence="1">
    <location>
        <begin position="268"/>
        <end position="280"/>
    </location>
</feature>
<feature type="compositionally biased region" description="Low complexity" evidence="1">
    <location>
        <begin position="806"/>
        <end position="817"/>
    </location>
</feature>
<dbReference type="GO" id="GO:0005634">
    <property type="term" value="C:nucleus"/>
    <property type="evidence" value="ECO:0007669"/>
    <property type="project" value="TreeGrafter"/>
</dbReference>
<feature type="compositionally biased region" description="Low complexity" evidence="1">
    <location>
        <begin position="915"/>
        <end position="929"/>
    </location>
</feature>
<gene>
    <name evidence="3" type="primary">DDIAS</name>
    <name evidence="3" type="ORF">BLAG_LOCUS21208</name>
</gene>
<feature type="compositionally biased region" description="Basic and acidic residues" evidence="1">
    <location>
        <begin position="1200"/>
        <end position="1210"/>
    </location>
</feature>
<dbReference type="InterPro" id="IPR013955">
    <property type="entry name" value="Rep_factor-A_C"/>
</dbReference>
<feature type="compositionally biased region" description="Low complexity" evidence="1">
    <location>
        <begin position="1005"/>
        <end position="1018"/>
    </location>
</feature>
<feature type="compositionally biased region" description="Polar residues" evidence="1">
    <location>
        <begin position="818"/>
        <end position="828"/>
    </location>
</feature>
<dbReference type="OrthoDB" id="9948238at2759"/>
<dbReference type="InterPro" id="IPR043522">
    <property type="entry name" value="DDIAS"/>
</dbReference>
<feature type="compositionally biased region" description="Basic and acidic residues" evidence="1">
    <location>
        <begin position="775"/>
        <end position="787"/>
    </location>
</feature>
<dbReference type="GO" id="GO:0005737">
    <property type="term" value="C:cytoplasm"/>
    <property type="evidence" value="ECO:0007669"/>
    <property type="project" value="TreeGrafter"/>
</dbReference>
<feature type="compositionally biased region" description="Polar residues" evidence="1">
    <location>
        <begin position="993"/>
        <end position="1004"/>
    </location>
</feature>
<feature type="region of interest" description="Disordered" evidence="1">
    <location>
        <begin position="268"/>
        <end position="300"/>
    </location>
</feature>
<feature type="region of interest" description="Disordered" evidence="1">
    <location>
        <begin position="993"/>
        <end position="1024"/>
    </location>
</feature>
<feature type="compositionally biased region" description="Polar residues" evidence="1">
    <location>
        <begin position="1180"/>
        <end position="1199"/>
    </location>
</feature>
<feature type="region of interest" description="Disordered" evidence="1">
    <location>
        <begin position="1265"/>
        <end position="1307"/>
    </location>
</feature>
<name>A0A8K0A540_BRALA</name>
<dbReference type="SUPFAM" id="SSF50249">
    <property type="entry name" value="Nucleic acid-binding proteins"/>
    <property type="match status" value="1"/>
</dbReference>
<feature type="compositionally biased region" description="Basic and acidic residues" evidence="1">
    <location>
        <begin position="593"/>
        <end position="610"/>
    </location>
</feature>
<feature type="region of interest" description="Disordered" evidence="1">
    <location>
        <begin position="769"/>
        <end position="857"/>
    </location>
</feature>
<feature type="domain" description="Replication factor A C-terminal" evidence="2">
    <location>
        <begin position="9"/>
        <end position="102"/>
    </location>
</feature>
<evidence type="ECO:0000313" key="3">
    <source>
        <dbReference type="EMBL" id="CAH1268182.1"/>
    </source>
</evidence>
<dbReference type="Gene3D" id="2.40.50.140">
    <property type="entry name" value="Nucleic acid-binding proteins"/>
    <property type="match status" value="1"/>
</dbReference>
<dbReference type="Proteomes" id="UP000838412">
    <property type="component" value="Chromosome 6"/>
</dbReference>
<proteinExistence type="predicted"/>
<keyword evidence="4" id="KW-1185">Reference proteome</keyword>
<organism evidence="3 4">
    <name type="scientific">Branchiostoma lanceolatum</name>
    <name type="common">Common lancelet</name>
    <name type="synonym">Amphioxus lanceolatum</name>
    <dbReference type="NCBI Taxonomy" id="7740"/>
    <lineage>
        <taxon>Eukaryota</taxon>
        <taxon>Metazoa</taxon>
        <taxon>Chordata</taxon>
        <taxon>Cephalochordata</taxon>
        <taxon>Leptocardii</taxon>
        <taxon>Amphioxiformes</taxon>
        <taxon>Branchiostomatidae</taxon>
        <taxon>Branchiostoma</taxon>
    </lineage>
</organism>